<dbReference type="InterPro" id="IPR000524">
    <property type="entry name" value="Tscrpt_reg_HTH_GntR"/>
</dbReference>
<evidence type="ECO:0000256" key="1">
    <source>
        <dbReference type="ARBA" id="ARBA00023015"/>
    </source>
</evidence>
<keyword evidence="3" id="KW-0804">Transcription</keyword>
<name>A0A6N1VJM5_9HYPH</name>
<dbReference type="KEGG" id="orm:HTY61_11290"/>
<dbReference type="PANTHER" id="PTHR43537">
    <property type="entry name" value="TRANSCRIPTIONAL REGULATOR, GNTR FAMILY"/>
    <property type="match status" value="1"/>
</dbReference>
<dbReference type="AlphaFoldDB" id="A0A6N1VJM5"/>
<proteinExistence type="predicted"/>
<dbReference type="PRINTS" id="PR00033">
    <property type="entry name" value="HTHASNC"/>
</dbReference>
<keyword evidence="2" id="KW-0238">DNA-binding</keyword>
<feature type="domain" description="HTH gntR-type" evidence="4">
    <location>
        <begin position="13"/>
        <end position="80"/>
    </location>
</feature>
<gene>
    <name evidence="5" type="ORF">HTY61_11290</name>
</gene>
<dbReference type="EMBL" id="CP054836">
    <property type="protein sequence ID" value="QKV20633.1"/>
    <property type="molecule type" value="Genomic_DNA"/>
</dbReference>
<dbReference type="InterPro" id="IPR011711">
    <property type="entry name" value="GntR_C"/>
</dbReference>
<dbReference type="Pfam" id="PF00392">
    <property type="entry name" value="GntR"/>
    <property type="match status" value="1"/>
</dbReference>
<dbReference type="SMART" id="SM00895">
    <property type="entry name" value="FCD"/>
    <property type="match status" value="1"/>
</dbReference>
<evidence type="ECO:0000313" key="6">
    <source>
        <dbReference type="Proteomes" id="UP000509367"/>
    </source>
</evidence>
<dbReference type="Gene3D" id="1.20.120.530">
    <property type="entry name" value="GntR ligand-binding domain-like"/>
    <property type="match status" value="1"/>
</dbReference>
<dbReference type="PRINTS" id="PR00035">
    <property type="entry name" value="HTHGNTR"/>
</dbReference>
<reference evidence="5 6" key="1">
    <citation type="submission" date="2020-06" db="EMBL/GenBank/DDBJ databases">
        <title>Oricola thermophila sp. nov. isolated from a tidal sediments.</title>
        <authorList>
            <person name="Kwon K.K."/>
            <person name="Yang S.-H."/>
            <person name="Park M.-J."/>
        </authorList>
    </citation>
    <scope>NUCLEOTIDE SEQUENCE [LARGE SCALE GENOMIC DNA]</scope>
    <source>
        <strain evidence="5 6">MEBiC13590</strain>
    </source>
</reference>
<protein>
    <submittedName>
        <fullName evidence="5">GntR family transcriptional regulator</fullName>
    </submittedName>
</protein>
<dbReference type="Gene3D" id="1.10.10.10">
    <property type="entry name" value="Winged helix-like DNA-binding domain superfamily/Winged helix DNA-binding domain"/>
    <property type="match status" value="1"/>
</dbReference>
<dbReference type="Pfam" id="PF07729">
    <property type="entry name" value="FCD"/>
    <property type="match status" value="1"/>
</dbReference>
<sequence length="219" mass="24211">MSEVPLRTRATADPLSERAYRAISALIHNRQLRSGERIVEQRLAEELGISRTPLREALQRLEGEGLVVKNGSRSYNVRQIGLTEYVQSLKTREVLESEAAALAAGRVPAEAIAAARSEIESLRKSVRYHTEAHWHSDDTVHNLIADHCGNAVMARLIKGLRGTTRLFEIAGLAERVDPDSEEHMKIIDALDAGDSKAARRAVHAHIRSLVKYSLVEAGI</sequence>
<accession>A0A6N1VJM5</accession>
<evidence type="ECO:0000313" key="5">
    <source>
        <dbReference type="EMBL" id="QKV20633.1"/>
    </source>
</evidence>
<dbReference type="Proteomes" id="UP000509367">
    <property type="component" value="Chromosome"/>
</dbReference>
<dbReference type="PANTHER" id="PTHR43537:SF5">
    <property type="entry name" value="UXU OPERON TRANSCRIPTIONAL REGULATOR"/>
    <property type="match status" value="1"/>
</dbReference>
<keyword evidence="1" id="KW-0805">Transcription regulation</keyword>
<organism evidence="5 6">
    <name type="scientific">Oricola thermophila</name>
    <dbReference type="NCBI Taxonomy" id="2742145"/>
    <lineage>
        <taxon>Bacteria</taxon>
        <taxon>Pseudomonadati</taxon>
        <taxon>Pseudomonadota</taxon>
        <taxon>Alphaproteobacteria</taxon>
        <taxon>Hyphomicrobiales</taxon>
        <taxon>Ahrensiaceae</taxon>
        <taxon>Oricola</taxon>
    </lineage>
</organism>
<dbReference type="PROSITE" id="PS50949">
    <property type="entry name" value="HTH_GNTR"/>
    <property type="match status" value="1"/>
</dbReference>
<keyword evidence="6" id="KW-1185">Reference proteome</keyword>
<evidence type="ECO:0000256" key="2">
    <source>
        <dbReference type="ARBA" id="ARBA00023125"/>
    </source>
</evidence>
<dbReference type="SUPFAM" id="SSF48008">
    <property type="entry name" value="GntR ligand-binding domain-like"/>
    <property type="match status" value="1"/>
</dbReference>
<dbReference type="GO" id="GO:0043565">
    <property type="term" value="F:sequence-specific DNA binding"/>
    <property type="evidence" value="ECO:0007669"/>
    <property type="project" value="InterPro"/>
</dbReference>
<dbReference type="InterPro" id="IPR008920">
    <property type="entry name" value="TF_FadR/GntR_C"/>
</dbReference>
<evidence type="ECO:0000256" key="3">
    <source>
        <dbReference type="ARBA" id="ARBA00023163"/>
    </source>
</evidence>
<dbReference type="SUPFAM" id="SSF46785">
    <property type="entry name" value="Winged helix' DNA-binding domain"/>
    <property type="match status" value="1"/>
</dbReference>
<dbReference type="InterPro" id="IPR000485">
    <property type="entry name" value="AsnC-type_HTH_dom"/>
</dbReference>
<dbReference type="SMART" id="SM00345">
    <property type="entry name" value="HTH_GNTR"/>
    <property type="match status" value="1"/>
</dbReference>
<dbReference type="CDD" id="cd07377">
    <property type="entry name" value="WHTH_GntR"/>
    <property type="match status" value="1"/>
</dbReference>
<dbReference type="InterPro" id="IPR036390">
    <property type="entry name" value="WH_DNA-bd_sf"/>
</dbReference>
<dbReference type="GO" id="GO:0003700">
    <property type="term" value="F:DNA-binding transcription factor activity"/>
    <property type="evidence" value="ECO:0007669"/>
    <property type="project" value="InterPro"/>
</dbReference>
<dbReference type="InterPro" id="IPR036388">
    <property type="entry name" value="WH-like_DNA-bd_sf"/>
</dbReference>
<evidence type="ECO:0000259" key="4">
    <source>
        <dbReference type="PROSITE" id="PS50949"/>
    </source>
</evidence>